<evidence type="ECO:0000313" key="2">
    <source>
        <dbReference type="EMBL" id="JAH48096.1"/>
    </source>
</evidence>
<feature type="compositionally biased region" description="Gly residues" evidence="1">
    <location>
        <begin position="25"/>
        <end position="34"/>
    </location>
</feature>
<organism evidence="2">
    <name type="scientific">Anguilla anguilla</name>
    <name type="common">European freshwater eel</name>
    <name type="synonym">Muraena anguilla</name>
    <dbReference type="NCBI Taxonomy" id="7936"/>
    <lineage>
        <taxon>Eukaryota</taxon>
        <taxon>Metazoa</taxon>
        <taxon>Chordata</taxon>
        <taxon>Craniata</taxon>
        <taxon>Vertebrata</taxon>
        <taxon>Euteleostomi</taxon>
        <taxon>Actinopterygii</taxon>
        <taxon>Neopterygii</taxon>
        <taxon>Teleostei</taxon>
        <taxon>Anguilliformes</taxon>
        <taxon>Anguillidae</taxon>
        <taxon>Anguilla</taxon>
    </lineage>
</organism>
<reference evidence="2" key="2">
    <citation type="journal article" date="2015" name="Fish Shellfish Immunol.">
        <title>Early steps in the European eel (Anguilla anguilla)-Vibrio vulnificus interaction in the gills: Role of the RtxA13 toxin.</title>
        <authorList>
            <person name="Callol A."/>
            <person name="Pajuelo D."/>
            <person name="Ebbesson L."/>
            <person name="Teles M."/>
            <person name="MacKenzie S."/>
            <person name="Amaro C."/>
        </authorList>
    </citation>
    <scope>NUCLEOTIDE SEQUENCE</scope>
</reference>
<evidence type="ECO:0000256" key="1">
    <source>
        <dbReference type="SAM" id="MobiDB-lite"/>
    </source>
</evidence>
<dbReference type="AlphaFoldDB" id="A0A0E9T396"/>
<proteinExistence type="predicted"/>
<accession>A0A0E9T396</accession>
<protein>
    <submittedName>
        <fullName evidence="2">Uncharacterized protein</fullName>
    </submittedName>
</protein>
<name>A0A0E9T396_ANGAN</name>
<feature type="region of interest" description="Disordered" evidence="1">
    <location>
        <begin position="1"/>
        <end position="34"/>
    </location>
</feature>
<feature type="compositionally biased region" description="Basic residues" evidence="1">
    <location>
        <begin position="14"/>
        <end position="23"/>
    </location>
</feature>
<dbReference type="EMBL" id="GBXM01060481">
    <property type="protein sequence ID" value="JAH48096.1"/>
    <property type="molecule type" value="Transcribed_RNA"/>
</dbReference>
<reference evidence="2" key="1">
    <citation type="submission" date="2014-11" db="EMBL/GenBank/DDBJ databases">
        <authorList>
            <person name="Amaro Gonzalez C."/>
        </authorList>
    </citation>
    <scope>NUCLEOTIDE SEQUENCE</scope>
</reference>
<sequence>MTHLSGYSVGRGPSHSRAHKMGKMRWGGGRKAPL</sequence>